<comment type="caution">
    <text evidence="1">The sequence shown here is derived from an EMBL/GenBank/DDBJ whole genome shotgun (WGS) entry which is preliminary data.</text>
</comment>
<organism evidence="1 2">
    <name type="scientific">Roseinatronobacter monicus</name>
    <dbReference type="NCBI Taxonomy" id="393481"/>
    <lineage>
        <taxon>Bacteria</taxon>
        <taxon>Pseudomonadati</taxon>
        <taxon>Pseudomonadota</taxon>
        <taxon>Alphaproteobacteria</taxon>
        <taxon>Rhodobacterales</taxon>
        <taxon>Paracoccaceae</taxon>
        <taxon>Roseinatronobacter</taxon>
    </lineage>
</organism>
<dbReference type="EMBL" id="VFPT01000001">
    <property type="protein sequence ID" value="TQM91860.1"/>
    <property type="molecule type" value="Genomic_DNA"/>
</dbReference>
<dbReference type="Proteomes" id="UP000320582">
    <property type="component" value="Unassembled WGS sequence"/>
</dbReference>
<dbReference type="AlphaFoldDB" id="A0A543K9U4"/>
<protein>
    <recommendedName>
        <fullName evidence="3">Glycosyltransferase</fullName>
    </recommendedName>
</protein>
<dbReference type="RefSeq" id="WP_142079652.1">
    <property type="nucleotide sequence ID" value="NZ_VFPT01000001.1"/>
</dbReference>
<keyword evidence="2" id="KW-1185">Reference proteome</keyword>
<reference evidence="1 2" key="1">
    <citation type="submission" date="2019-06" db="EMBL/GenBank/DDBJ databases">
        <title>Genomic Encyclopedia of Archaeal and Bacterial Type Strains, Phase II (KMG-II): from individual species to whole genera.</title>
        <authorList>
            <person name="Goeker M."/>
        </authorList>
    </citation>
    <scope>NUCLEOTIDE SEQUENCE [LARGE SCALE GENOMIC DNA]</scope>
    <source>
        <strain evidence="1 2">DSM 18423</strain>
    </source>
</reference>
<accession>A0A543K9U4</accession>
<dbReference type="OrthoDB" id="564871at2"/>
<name>A0A543K9U4_9RHOB</name>
<dbReference type="SUPFAM" id="SSF53448">
    <property type="entry name" value="Nucleotide-diphospho-sugar transferases"/>
    <property type="match status" value="1"/>
</dbReference>
<evidence type="ECO:0008006" key="3">
    <source>
        <dbReference type="Google" id="ProtNLM"/>
    </source>
</evidence>
<dbReference type="InterPro" id="IPR029044">
    <property type="entry name" value="Nucleotide-diphossugar_trans"/>
</dbReference>
<proteinExistence type="predicted"/>
<evidence type="ECO:0000313" key="1">
    <source>
        <dbReference type="EMBL" id="TQM91860.1"/>
    </source>
</evidence>
<gene>
    <name evidence="1" type="ORF">BD293_0435</name>
</gene>
<evidence type="ECO:0000313" key="2">
    <source>
        <dbReference type="Proteomes" id="UP000320582"/>
    </source>
</evidence>
<sequence length="257" mass="29440">MQAKSMDRTVLCIKWGTLYSADYVNVLFNAARANISGSFRFVCLTDDPEGLSPRIEHFPIPDIGLEPHHWKGGGWPKLSMFVPDLYGIKGRVLFIDLDMVIWGALDSFFTWEKGMVMLDHGPWRHNDGVPRPMSSVFAFDAGAHADMLERFAANRDALMARYRLEQDFIAGEAGPLAFWPQDWIKSYKNHLRPPLIIDRFRGPYPPDPSVRILCFHGQPRPIDLVHPPAGNWDVFPHYGRGRVAWMAEYWKRFGGKI</sequence>